<evidence type="ECO:0000256" key="4">
    <source>
        <dbReference type="ARBA" id="ARBA00023136"/>
    </source>
</evidence>
<keyword evidence="4 5" id="KW-0472">Membrane</keyword>
<name>A0ABS7UBI0_9ACTN</name>
<feature type="transmembrane region" description="Helical" evidence="5">
    <location>
        <begin position="346"/>
        <end position="366"/>
    </location>
</feature>
<evidence type="ECO:0000256" key="5">
    <source>
        <dbReference type="SAM" id="Phobius"/>
    </source>
</evidence>
<dbReference type="SUPFAM" id="SSF52091">
    <property type="entry name" value="SpoIIaa-like"/>
    <property type="match status" value="1"/>
</dbReference>
<keyword evidence="8" id="KW-1185">Reference proteome</keyword>
<feature type="transmembrane region" description="Helical" evidence="5">
    <location>
        <begin position="174"/>
        <end position="192"/>
    </location>
</feature>
<feature type="transmembrane region" description="Helical" evidence="5">
    <location>
        <begin position="378"/>
        <end position="407"/>
    </location>
</feature>
<dbReference type="RefSeq" id="WP_224122590.1">
    <property type="nucleotide sequence ID" value="NZ_JAIQZJ010000003.1"/>
</dbReference>
<feature type="transmembrane region" description="Helical" evidence="5">
    <location>
        <begin position="98"/>
        <end position="115"/>
    </location>
</feature>
<evidence type="ECO:0000256" key="3">
    <source>
        <dbReference type="ARBA" id="ARBA00022989"/>
    </source>
</evidence>
<feature type="transmembrane region" description="Helical" evidence="5">
    <location>
        <begin position="16"/>
        <end position="39"/>
    </location>
</feature>
<dbReference type="InterPro" id="IPR036513">
    <property type="entry name" value="STAS_dom_sf"/>
</dbReference>
<accession>A0ABS7UBI0</accession>
<keyword evidence="2 5" id="KW-0812">Transmembrane</keyword>
<dbReference type="Pfam" id="PF00916">
    <property type="entry name" value="Sulfate_transp"/>
    <property type="match status" value="1"/>
</dbReference>
<dbReference type="InterPro" id="IPR011547">
    <property type="entry name" value="SLC26A/SulP_dom"/>
</dbReference>
<keyword evidence="3 5" id="KW-1133">Transmembrane helix</keyword>
<evidence type="ECO:0000256" key="1">
    <source>
        <dbReference type="ARBA" id="ARBA00004141"/>
    </source>
</evidence>
<evidence type="ECO:0000313" key="7">
    <source>
        <dbReference type="EMBL" id="MBZ5738225.1"/>
    </source>
</evidence>
<dbReference type="PROSITE" id="PS50801">
    <property type="entry name" value="STAS"/>
    <property type="match status" value="1"/>
</dbReference>
<gene>
    <name evidence="7" type="ORF">K8U61_08630</name>
</gene>
<feature type="transmembrane region" description="Helical" evidence="5">
    <location>
        <begin position="238"/>
        <end position="260"/>
    </location>
</feature>
<dbReference type="PANTHER" id="PTHR11814">
    <property type="entry name" value="SULFATE TRANSPORTER"/>
    <property type="match status" value="1"/>
</dbReference>
<dbReference type="InterPro" id="IPR001902">
    <property type="entry name" value="SLC26A/SulP_fam"/>
</dbReference>
<feature type="transmembrane region" description="Helical" evidence="5">
    <location>
        <begin position="320"/>
        <end position="340"/>
    </location>
</feature>
<dbReference type="EMBL" id="JAIQZJ010000003">
    <property type="protein sequence ID" value="MBZ5738225.1"/>
    <property type="molecule type" value="Genomic_DNA"/>
</dbReference>
<comment type="subcellular location">
    <subcellularLocation>
        <location evidence="1">Membrane</location>
        <topology evidence="1">Multi-pass membrane protein</topology>
    </subcellularLocation>
</comment>
<proteinExistence type="predicted"/>
<feature type="domain" description="STAS" evidence="6">
    <location>
        <begin position="427"/>
        <end position="524"/>
    </location>
</feature>
<protein>
    <recommendedName>
        <fullName evidence="6">STAS domain-containing protein</fullName>
    </recommendedName>
</protein>
<evidence type="ECO:0000259" key="6">
    <source>
        <dbReference type="PROSITE" id="PS50801"/>
    </source>
</evidence>
<feature type="transmembrane region" description="Helical" evidence="5">
    <location>
        <begin position="199"/>
        <end position="218"/>
    </location>
</feature>
<dbReference type="Proteomes" id="UP000780875">
    <property type="component" value="Unassembled WGS sequence"/>
</dbReference>
<sequence>MLAPTLRGYRREWIRYDVLAGVAAGTVVVPQAMAYATIAGLPVEVGLYTCMLPMLAYALLGGSHSLSMSTTSTIAILTAGVLAGLPEDRSADELVRDAFTLTALVGACLLTMRLFRLGSIVEQISPATMTGVKAGVGLTVAATQLPILLGIAGDPEEEGFFGRVADVLSQLDDVDGTTVAVSAAAIGLLYLLRRVAPQVPGPLVVAVGGILLVALTDVEDHGLALIPRVPSGLPTPTTPMWGDITALLPGAFAIALMAFMETVVVARAQRQQSEEPVDADRELLANGVAALLGGFAQAMPPAGGFSQSAVNQRAGARSQLAGVTTALVAVLVALFLGPVLDDLPEAVLASMVFVAVIGLVSVRAFVELYLVHRPEFWVAAATAALGLTVGLLDSVLIGVVLTLVLVIRDLSSSRAQPLPADPGDPTDVLVLRLVSSLYTGNARPTQDAVLAAALDRVPRPATVVLDCSEVRWVTMPFIETVTALGADLRREGISLVVAGLPDHALAAARRSRAFAAFADAGGVR</sequence>
<evidence type="ECO:0000256" key="2">
    <source>
        <dbReference type="ARBA" id="ARBA00022692"/>
    </source>
</evidence>
<dbReference type="Gene3D" id="3.30.750.24">
    <property type="entry name" value="STAS domain"/>
    <property type="match status" value="1"/>
</dbReference>
<evidence type="ECO:0000313" key="8">
    <source>
        <dbReference type="Proteomes" id="UP000780875"/>
    </source>
</evidence>
<feature type="transmembrane region" description="Helical" evidence="5">
    <location>
        <begin position="45"/>
        <end position="62"/>
    </location>
</feature>
<comment type="caution">
    <text evidence="7">The sequence shown here is derived from an EMBL/GenBank/DDBJ whole genome shotgun (WGS) entry which is preliminary data.</text>
</comment>
<dbReference type="InterPro" id="IPR002645">
    <property type="entry name" value="STAS_dom"/>
</dbReference>
<reference evidence="7 8" key="1">
    <citation type="submission" date="2021-09" db="EMBL/GenBank/DDBJ databases">
        <title>Whole genome sequence of Nocardioides sp. GBK3QG-3.</title>
        <authorList>
            <person name="Tuo L."/>
        </authorList>
    </citation>
    <scope>NUCLEOTIDE SEQUENCE [LARGE SCALE GENOMIC DNA]</scope>
    <source>
        <strain evidence="7 8">GBK3QG-3</strain>
    </source>
</reference>
<organism evidence="7 8">
    <name type="scientific">Nocardioides mangrovi</name>
    <dbReference type="NCBI Taxonomy" id="2874580"/>
    <lineage>
        <taxon>Bacteria</taxon>
        <taxon>Bacillati</taxon>
        <taxon>Actinomycetota</taxon>
        <taxon>Actinomycetes</taxon>
        <taxon>Propionibacteriales</taxon>
        <taxon>Nocardioidaceae</taxon>
        <taxon>Nocardioides</taxon>
    </lineage>
</organism>
<feature type="transmembrane region" description="Helical" evidence="5">
    <location>
        <begin position="69"/>
        <end position="86"/>
    </location>
</feature>
<feature type="transmembrane region" description="Helical" evidence="5">
    <location>
        <begin position="136"/>
        <end position="154"/>
    </location>
</feature>